<evidence type="ECO:0000256" key="1">
    <source>
        <dbReference type="SAM" id="MobiDB-lite"/>
    </source>
</evidence>
<name>A0ABV1BZR3_9FIRM</name>
<comment type="caution">
    <text evidence="3">The sequence shown here is derived from an EMBL/GenBank/DDBJ whole genome shotgun (WGS) entry which is preliminary data.</text>
</comment>
<dbReference type="RefSeq" id="WP_349185744.1">
    <property type="nucleotide sequence ID" value="NZ_JBBMEN010000002.1"/>
</dbReference>
<dbReference type="EMBL" id="JBBMEN010000002">
    <property type="protein sequence ID" value="MEQ2384826.1"/>
    <property type="molecule type" value="Genomic_DNA"/>
</dbReference>
<dbReference type="InterPro" id="IPR010724">
    <property type="entry name" value="RepA_N"/>
</dbReference>
<keyword evidence="4" id="KW-1185">Reference proteome</keyword>
<feature type="region of interest" description="Disordered" evidence="1">
    <location>
        <begin position="102"/>
        <end position="167"/>
    </location>
</feature>
<dbReference type="Pfam" id="PF06970">
    <property type="entry name" value="RepA_N"/>
    <property type="match status" value="1"/>
</dbReference>
<feature type="compositionally biased region" description="Polar residues" evidence="1">
    <location>
        <begin position="145"/>
        <end position="157"/>
    </location>
</feature>
<protein>
    <submittedName>
        <fullName evidence="3">Replication initiator protein A</fullName>
    </submittedName>
</protein>
<proteinExistence type="predicted"/>
<dbReference type="Proteomes" id="UP001465119">
    <property type="component" value="Unassembled WGS sequence"/>
</dbReference>
<feature type="domain" description="Replication initiator A N-terminal" evidence="2">
    <location>
        <begin position="10"/>
        <end position="68"/>
    </location>
</feature>
<reference evidence="3 4" key="1">
    <citation type="submission" date="2024-03" db="EMBL/GenBank/DDBJ databases">
        <title>Human intestinal bacterial collection.</title>
        <authorList>
            <person name="Pauvert C."/>
            <person name="Hitch T.C.A."/>
            <person name="Clavel T."/>
        </authorList>
    </citation>
    <scope>NUCLEOTIDE SEQUENCE [LARGE SCALE GENOMIC DNA]</scope>
    <source>
        <strain evidence="3 4">CLA-AA-H281</strain>
    </source>
</reference>
<accession>A0ABV1BZR3</accession>
<sequence length="346" mass="38600">MTSDTSVPQYIPFPRFLLDMKLSHTAKLIYSVLLYRANLSKINGWIDEQGRVYITYPVTEIAENLHKGVSVIKEGLSALDRAGLTERKRNFSAPDTIYVKLPTEGLKTDPQTAGKPAISEPENRPTEGLKTDPQTAGKPTHTEPENQPTDSRETGYQTAGKPATNKKNKIKDRVIDRDNTQPAAAVSRTPLDIFREFAQEQAPGNRELLESLQDFDKNRQDIARANKKRRWTESAAKGICKKLVQLTNEAGVKDRTGYMCACLDSSVAVGWLSVYPYEHFTDHNPIIPDPVASRERLHRSLVRKSEPDKPRKITKETNLSDLINCVGIPLPACSTPAAQKEGGKHE</sequence>
<gene>
    <name evidence="3" type="ORF">WMO20_02585</name>
</gene>
<evidence type="ECO:0000313" key="4">
    <source>
        <dbReference type="Proteomes" id="UP001465119"/>
    </source>
</evidence>
<evidence type="ECO:0000259" key="2">
    <source>
        <dbReference type="Pfam" id="PF06970"/>
    </source>
</evidence>
<organism evidence="3 4">
    <name type="scientific">Faecalibacterium intestinale</name>
    <dbReference type="NCBI Taxonomy" id="3133155"/>
    <lineage>
        <taxon>Bacteria</taxon>
        <taxon>Bacillati</taxon>
        <taxon>Bacillota</taxon>
        <taxon>Clostridia</taxon>
        <taxon>Eubacteriales</taxon>
        <taxon>Oscillospiraceae</taxon>
        <taxon>Faecalibacterium</taxon>
    </lineage>
</organism>
<evidence type="ECO:0000313" key="3">
    <source>
        <dbReference type="EMBL" id="MEQ2384826.1"/>
    </source>
</evidence>
<feature type="compositionally biased region" description="Basic and acidic residues" evidence="1">
    <location>
        <begin position="121"/>
        <end position="130"/>
    </location>
</feature>